<dbReference type="AlphaFoldDB" id="A0A7J6CX86"/>
<accession>A0A7J6CX86</accession>
<evidence type="ECO:0000313" key="2">
    <source>
        <dbReference type="Proteomes" id="UP000579812"/>
    </source>
</evidence>
<gene>
    <name evidence="1" type="ORF">G5714_008712</name>
</gene>
<reference evidence="1 2" key="1">
    <citation type="submission" date="2020-04" db="EMBL/GenBank/DDBJ databases">
        <title>Chromosome-level genome assembly of a cyprinid fish Onychostoma macrolepis by integration of Nanopore Sequencing, Bionano and Hi-C technology.</title>
        <authorList>
            <person name="Wang D."/>
        </authorList>
    </citation>
    <scope>NUCLEOTIDE SEQUENCE [LARGE SCALE GENOMIC DNA]</scope>
    <source>
        <strain evidence="1">SWU-2019</strain>
        <tissue evidence="1">Muscle</tissue>
    </source>
</reference>
<keyword evidence="2" id="KW-1185">Reference proteome</keyword>
<organism evidence="1 2">
    <name type="scientific">Onychostoma macrolepis</name>
    <dbReference type="NCBI Taxonomy" id="369639"/>
    <lineage>
        <taxon>Eukaryota</taxon>
        <taxon>Metazoa</taxon>
        <taxon>Chordata</taxon>
        <taxon>Craniata</taxon>
        <taxon>Vertebrata</taxon>
        <taxon>Euteleostomi</taxon>
        <taxon>Actinopterygii</taxon>
        <taxon>Neopterygii</taxon>
        <taxon>Teleostei</taxon>
        <taxon>Ostariophysi</taxon>
        <taxon>Cypriniformes</taxon>
        <taxon>Cyprinidae</taxon>
        <taxon>Acrossocheilinae</taxon>
        <taxon>Onychostoma</taxon>
    </lineage>
</organism>
<dbReference type="EMBL" id="JAAMOB010000007">
    <property type="protein sequence ID" value="KAF4111681.1"/>
    <property type="molecule type" value="Genomic_DNA"/>
</dbReference>
<dbReference type="Proteomes" id="UP000579812">
    <property type="component" value="Unassembled WGS sequence"/>
</dbReference>
<protein>
    <submittedName>
        <fullName evidence="1">Uncharacterized protein</fullName>
    </submittedName>
</protein>
<proteinExistence type="predicted"/>
<evidence type="ECO:0000313" key="1">
    <source>
        <dbReference type="EMBL" id="KAF4111681.1"/>
    </source>
</evidence>
<sequence length="94" mass="10774">MMMDHLKFTLMTMQKTGDPARGQDPFEREMLTLKDPTSLLALEKRLGEENDLKNKMTRKIVMTLMGPVKEVIKACMFGRFLLPRLEGSEVLTAE</sequence>
<comment type="caution">
    <text evidence="1">The sequence shown here is derived from an EMBL/GenBank/DDBJ whole genome shotgun (WGS) entry which is preliminary data.</text>
</comment>
<name>A0A7J6CX86_9TELE</name>